<evidence type="ECO:0000313" key="5">
    <source>
        <dbReference type="EMBL" id="OLF12517.1"/>
    </source>
</evidence>
<dbReference type="GO" id="GO:0071949">
    <property type="term" value="F:FAD binding"/>
    <property type="evidence" value="ECO:0007669"/>
    <property type="project" value="InterPro"/>
</dbReference>
<accession>A0A1Q8CDS2</accession>
<dbReference type="GO" id="GO:0016709">
    <property type="term" value="F:oxidoreductase activity, acting on paired donors, with incorporation or reduction of molecular oxygen, NAD(P)H as one donor, and incorporation of one atom of oxygen"/>
    <property type="evidence" value="ECO:0007669"/>
    <property type="project" value="UniProtKB-ARBA"/>
</dbReference>
<evidence type="ECO:0000256" key="2">
    <source>
        <dbReference type="ARBA" id="ARBA00022630"/>
    </source>
</evidence>
<dbReference type="AlphaFoldDB" id="A0A1Q8CDS2"/>
<evidence type="ECO:0000313" key="6">
    <source>
        <dbReference type="Proteomes" id="UP000185596"/>
    </source>
</evidence>
<organism evidence="5 6">
    <name type="scientific">Actinophytocola xanthii</name>
    <dbReference type="NCBI Taxonomy" id="1912961"/>
    <lineage>
        <taxon>Bacteria</taxon>
        <taxon>Bacillati</taxon>
        <taxon>Actinomycetota</taxon>
        <taxon>Actinomycetes</taxon>
        <taxon>Pseudonocardiales</taxon>
        <taxon>Pseudonocardiaceae</taxon>
    </lineage>
</organism>
<evidence type="ECO:0000259" key="4">
    <source>
        <dbReference type="Pfam" id="PF01494"/>
    </source>
</evidence>
<dbReference type="Proteomes" id="UP000185596">
    <property type="component" value="Unassembled WGS sequence"/>
</dbReference>
<comment type="caution">
    <text evidence="5">The sequence shown here is derived from an EMBL/GenBank/DDBJ whole genome shotgun (WGS) entry which is preliminary data.</text>
</comment>
<dbReference type="RefSeq" id="WP_075128928.1">
    <property type="nucleotide sequence ID" value="NZ_MSIE01000060.1"/>
</dbReference>
<dbReference type="InterPro" id="IPR036188">
    <property type="entry name" value="FAD/NAD-bd_sf"/>
</dbReference>
<dbReference type="PRINTS" id="PR00420">
    <property type="entry name" value="RNGMNOXGNASE"/>
</dbReference>
<sequence>MTVDVLVVGAGPVGLTAAAYLAAHGVAVTVVDKQAEGHNTSRAAVIHARTLEALDEIGVTERLGALAIASTRFSIRDRDRVLVPVRFDELPSTHRHMLLIPQSVTERVLAERVEELGATVLRPRTLVGLQQRDDAVVATFGDGEPIQARYVLGADGTHSTVRDLVGIDFGSGDGGETFVLADVRVDGGLPPDQVVLFFSTSGLLVSAPLPDGSFRIVSQVDDPPALPTAEYVQDLLRTRGPASVQVAVEEVVWGSRFRVRHQVAATFRRGRVLLAGDAAHVHSPAGGQGMNLGLRDAVALARELVAVLGGAAETRLDHYADTQRAKAVEVVAFAARLTRLATTGRALRPVRNLALRGLATLPVFRRRLANRLAGLSDR</sequence>
<evidence type="ECO:0000256" key="1">
    <source>
        <dbReference type="ARBA" id="ARBA00001974"/>
    </source>
</evidence>
<name>A0A1Q8CDS2_9PSEU</name>
<comment type="cofactor">
    <cofactor evidence="1">
        <name>FAD</name>
        <dbReference type="ChEBI" id="CHEBI:57692"/>
    </cofactor>
</comment>
<keyword evidence="3" id="KW-0274">FAD</keyword>
<dbReference type="OrthoDB" id="8670884at2"/>
<dbReference type="STRING" id="1912961.BU204_28845"/>
<dbReference type="InterPro" id="IPR050641">
    <property type="entry name" value="RIFMO-like"/>
</dbReference>
<evidence type="ECO:0000256" key="3">
    <source>
        <dbReference type="ARBA" id="ARBA00022827"/>
    </source>
</evidence>
<keyword evidence="5" id="KW-0503">Monooxygenase</keyword>
<dbReference type="EMBL" id="MSIE01000060">
    <property type="protein sequence ID" value="OLF12517.1"/>
    <property type="molecule type" value="Genomic_DNA"/>
</dbReference>
<dbReference type="SUPFAM" id="SSF51905">
    <property type="entry name" value="FAD/NAD(P)-binding domain"/>
    <property type="match status" value="1"/>
</dbReference>
<reference evidence="5 6" key="1">
    <citation type="submission" date="2016-12" db="EMBL/GenBank/DDBJ databases">
        <title>The draft genome sequence of Actinophytocola sp. 11-183.</title>
        <authorList>
            <person name="Wang W."/>
            <person name="Yuan L."/>
        </authorList>
    </citation>
    <scope>NUCLEOTIDE SEQUENCE [LARGE SCALE GENOMIC DNA]</scope>
    <source>
        <strain evidence="5 6">11-183</strain>
    </source>
</reference>
<dbReference type="InterPro" id="IPR002938">
    <property type="entry name" value="FAD-bd"/>
</dbReference>
<keyword evidence="2" id="KW-0285">Flavoprotein</keyword>
<dbReference type="PANTHER" id="PTHR43004:SF19">
    <property type="entry name" value="BINDING MONOOXYGENASE, PUTATIVE (JCVI)-RELATED"/>
    <property type="match status" value="1"/>
</dbReference>
<proteinExistence type="predicted"/>
<dbReference type="Pfam" id="PF01494">
    <property type="entry name" value="FAD_binding_3"/>
    <property type="match status" value="1"/>
</dbReference>
<dbReference type="Gene3D" id="3.30.70.2450">
    <property type="match status" value="1"/>
</dbReference>
<feature type="domain" description="FAD-binding" evidence="4">
    <location>
        <begin position="3"/>
        <end position="333"/>
    </location>
</feature>
<keyword evidence="5" id="KW-0560">Oxidoreductase</keyword>
<protein>
    <submittedName>
        <fullName evidence="5">Pentachlorophenol monooxygenase</fullName>
    </submittedName>
</protein>
<dbReference type="Gene3D" id="3.50.50.60">
    <property type="entry name" value="FAD/NAD(P)-binding domain"/>
    <property type="match status" value="1"/>
</dbReference>
<dbReference type="PANTHER" id="PTHR43004">
    <property type="entry name" value="TRK SYSTEM POTASSIUM UPTAKE PROTEIN"/>
    <property type="match status" value="1"/>
</dbReference>
<gene>
    <name evidence="5" type="ORF">BU204_28845</name>
</gene>
<keyword evidence="6" id="KW-1185">Reference proteome</keyword>